<keyword evidence="2" id="KW-1133">Transmembrane helix</keyword>
<dbReference type="InterPro" id="IPR016187">
    <property type="entry name" value="CTDL_fold"/>
</dbReference>
<name>A0AAY4BPC5_9TELE</name>
<feature type="domain" description="C-type lectin" evidence="3">
    <location>
        <begin position="80"/>
        <end position="198"/>
    </location>
</feature>
<evidence type="ECO:0000259" key="3">
    <source>
        <dbReference type="PROSITE" id="PS50041"/>
    </source>
</evidence>
<dbReference type="Proteomes" id="UP000694580">
    <property type="component" value="Unplaced"/>
</dbReference>
<evidence type="ECO:0000256" key="2">
    <source>
        <dbReference type="SAM" id="Phobius"/>
    </source>
</evidence>
<dbReference type="PROSITE" id="PS50041">
    <property type="entry name" value="C_TYPE_LECTIN_2"/>
    <property type="match status" value="1"/>
</dbReference>
<organism evidence="4 5">
    <name type="scientific">Denticeps clupeoides</name>
    <name type="common">denticle herring</name>
    <dbReference type="NCBI Taxonomy" id="299321"/>
    <lineage>
        <taxon>Eukaryota</taxon>
        <taxon>Metazoa</taxon>
        <taxon>Chordata</taxon>
        <taxon>Craniata</taxon>
        <taxon>Vertebrata</taxon>
        <taxon>Euteleostomi</taxon>
        <taxon>Actinopterygii</taxon>
        <taxon>Neopterygii</taxon>
        <taxon>Teleostei</taxon>
        <taxon>Clupei</taxon>
        <taxon>Clupeiformes</taxon>
        <taxon>Denticipitoidei</taxon>
        <taxon>Denticipitidae</taxon>
        <taxon>Denticeps</taxon>
    </lineage>
</organism>
<keyword evidence="2" id="KW-0812">Transmembrane</keyword>
<dbReference type="Ensembl" id="ENSDCDT00010026574.1">
    <property type="protein sequence ID" value="ENSDCDP00010022357.1"/>
    <property type="gene ID" value="ENSDCDG00010013046.1"/>
</dbReference>
<dbReference type="InterPro" id="IPR016186">
    <property type="entry name" value="C-type_lectin-like/link_sf"/>
</dbReference>
<dbReference type="CDD" id="cd03590">
    <property type="entry name" value="CLECT_DC-SIGN_like"/>
    <property type="match status" value="1"/>
</dbReference>
<dbReference type="SMART" id="SM00034">
    <property type="entry name" value="CLECT"/>
    <property type="match status" value="1"/>
</dbReference>
<protein>
    <recommendedName>
        <fullName evidence="3">C-type lectin domain-containing protein</fullName>
    </recommendedName>
</protein>
<dbReference type="InterPro" id="IPR001304">
    <property type="entry name" value="C-type_lectin-like"/>
</dbReference>
<dbReference type="InterPro" id="IPR050111">
    <property type="entry name" value="C-type_lectin/snaclec_domain"/>
</dbReference>
<evidence type="ECO:0000313" key="5">
    <source>
        <dbReference type="Proteomes" id="UP000694580"/>
    </source>
</evidence>
<keyword evidence="2" id="KW-0472">Membrane</keyword>
<accession>A0AAY4BPC5</accession>
<dbReference type="Gene3D" id="3.10.100.10">
    <property type="entry name" value="Mannose-Binding Protein A, subunit A"/>
    <property type="match status" value="1"/>
</dbReference>
<dbReference type="GO" id="GO:0030246">
    <property type="term" value="F:carbohydrate binding"/>
    <property type="evidence" value="ECO:0007669"/>
    <property type="project" value="UniProtKB-KW"/>
</dbReference>
<reference evidence="4" key="2">
    <citation type="submission" date="2025-09" db="UniProtKB">
        <authorList>
            <consortium name="Ensembl"/>
        </authorList>
    </citation>
    <scope>IDENTIFICATION</scope>
</reference>
<proteinExistence type="predicted"/>
<dbReference type="InterPro" id="IPR033989">
    <property type="entry name" value="CD209-like_CTLD"/>
</dbReference>
<dbReference type="GeneTree" id="ENSGT00940000165297"/>
<sequence>PIISRPQLRQAVFFSLTAVVLIALIITVAVNSKKHTHTHTHTHTHALADRCTALSLALCVDRKVVGGFGSACCPLGWDLYSRNCYYFSTNGMSWHRARDHCTSRGASLLVLQSRFVVSRTAPLFFWLGLSDERTGSWEWVDRTPYKIDRRLHLLEWMPGQPDDWRLHGLEGGEDCAHFHSDGRYNDDHCSRHYRYICKAPVTANITP</sequence>
<dbReference type="AlphaFoldDB" id="A0AAY4BPC5"/>
<keyword evidence="1" id="KW-0430">Lectin</keyword>
<reference evidence="4" key="1">
    <citation type="submission" date="2025-08" db="UniProtKB">
        <authorList>
            <consortium name="Ensembl"/>
        </authorList>
    </citation>
    <scope>IDENTIFICATION</scope>
</reference>
<keyword evidence="5" id="KW-1185">Reference proteome</keyword>
<dbReference type="PANTHER" id="PTHR22803">
    <property type="entry name" value="MANNOSE, PHOSPHOLIPASE, LECTIN RECEPTOR RELATED"/>
    <property type="match status" value="1"/>
</dbReference>
<evidence type="ECO:0000256" key="1">
    <source>
        <dbReference type="ARBA" id="ARBA00022734"/>
    </source>
</evidence>
<dbReference type="Pfam" id="PF00059">
    <property type="entry name" value="Lectin_C"/>
    <property type="match status" value="1"/>
</dbReference>
<evidence type="ECO:0000313" key="4">
    <source>
        <dbReference type="Ensembl" id="ENSDCDP00010022357.1"/>
    </source>
</evidence>
<dbReference type="SUPFAM" id="SSF56436">
    <property type="entry name" value="C-type lectin-like"/>
    <property type="match status" value="1"/>
</dbReference>
<feature type="transmembrane region" description="Helical" evidence="2">
    <location>
        <begin position="12"/>
        <end position="30"/>
    </location>
</feature>